<protein>
    <recommendedName>
        <fullName evidence="8">DUF4870 domain-containing protein</fullName>
    </recommendedName>
</protein>
<evidence type="ECO:0000256" key="3">
    <source>
        <dbReference type="ARBA" id="ARBA00022989"/>
    </source>
</evidence>
<keyword evidence="3 6" id="KW-1133">Transmembrane helix</keyword>
<feature type="region of interest" description="Disordered" evidence="5">
    <location>
        <begin position="1"/>
        <end position="41"/>
    </location>
</feature>
<evidence type="ECO:0000256" key="6">
    <source>
        <dbReference type="SAM" id="Phobius"/>
    </source>
</evidence>
<accession>A0A455T1W2</accession>
<dbReference type="EMBL" id="AP019377">
    <property type="protein sequence ID" value="BBH93888.1"/>
    <property type="molecule type" value="Genomic_DNA"/>
</dbReference>
<dbReference type="PANTHER" id="PTHR36460:SF1">
    <property type="entry name" value="UPF0132 DOMAIN PROTEIN (AFU_ORTHOLOGUE AFUA_3G10255)"/>
    <property type="match status" value="1"/>
</dbReference>
<evidence type="ECO:0000313" key="7">
    <source>
        <dbReference type="EMBL" id="BBH93888.1"/>
    </source>
</evidence>
<feature type="transmembrane region" description="Helical" evidence="6">
    <location>
        <begin position="78"/>
        <end position="100"/>
    </location>
</feature>
<sequence length="190" mass="21075">MSWNPNPQESTPPPYENPYQPQQGYQYGGGHNSYDPYSQYGQQQQQQYRYGQWRRLDFSSAESAAIASEANAPTSSGLPAPVAAALAYALFWLSGLIIFLTEKRNRFVRFHAMQSLILFGLITVVIMALRLMGFIPVIGVVAGFLADLIQVVSVLGWAALIVLTFLGRHIRLPVVGDYAERYSNPAGPTF</sequence>
<organism evidence="7">
    <name type="scientific">Thermogemmatispora argillosa</name>
    <dbReference type="NCBI Taxonomy" id="2045280"/>
    <lineage>
        <taxon>Bacteria</taxon>
        <taxon>Bacillati</taxon>
        <taxon>Chloroflexota</taxon>
        <taxon>Ktedonobacteria</taxon>
        <taxon>Thermogemmatisporales</taxon>
        <taxon>Thermogemmatisporaceae</taxon>
        <taxon>Thermogemmatispora</taxon>
    </lineage>
</organism>
<evidence type="ECO:0000256" key="4">
    <source>
        <dbReference type="ARBA" id="ARBA00023136"/>
    </source>
</evidence>
<dbReference type="PANTHER" id="PTHR36460">
    <property type="entry name" value="UPF0132 DOMAIN PROTEIN (AFU_ORTHOLOGUE AFUA_3G10255)"/>
    <property type="match status" value="1"/>
</dbReference>
<evidence type="ECO:0000256" key="2">
    <source>
        <dbReference type="ARBA" id="ARBA00022692"/>
    </source>
</evidence>
<reference evidence="7" key="1">
    <citation type="submission" date="2018-12" db="EMBL/GenBank/DDBJ databases">
        <title>Novel natural products biosynthetic potential of the class Ktedonobacteria.</title>
        <authorList>
            <person name="Zheng Y."/>
            <person name="Saitou A."/>
            <person name="Wang C.M."/>
            <person name="Toyoda A."/>
            <person name="Minakuchi Y."/>
            <person name="Sekiguchi Y."/>
            <person name="Ueda K."/>
            <person name="Takano H."/>
            <person name="Sakai Y."/>
            <person name="Yokota A."/>
            <person name="Yabe S."/>
        </authorList>
    </citation>
    <scope>NUCLEOTIDE SEQUENCE</scope>
    <source>
        <strain evidence="7">A3-2</strain>
    </source>
</reference>
<proteinExistence type="predicted"/>
<comment type="subcellular location">
    <subcellularLocation>
        <location evidence="1">Membrane</location>
        <topology evidence="1">Multi-pass membrane protein</topology>
    </subcellularLocation>
</comment>
<feature type="transmembrane region" description="Helical" evidence="6">
    <location>
        <begin position="116"/>
        <end position="142"/>
    </location>
</feature>
<evidence type="ECO:0000256" key="5">
    <source>
        <dbReference type="SAM" id="MobiDB-lite"/>
    </source>
</evidence>
<feature type="transmembrane region" description="Helical" evidence="6">
    <location>
        <begin position="148"/>
        <end position="166"/>
    </location>
</feature>
<dbReference type="AlphaFoldDB" id="A0A455T1W2"/>
<name>A0A455T1W2_9CHLR</name>
<evidence type="ECO:0000256" key="1">
    <source>
        <dbReference type="ARBA" id="ARBA00004141"/>
    </source>
</evidence>
<keyword evidence="2 6" id="KW-0812">Transmembrane</keyword>
<keyword evidence="4 6" id="KW-0472">Membrane</keyword>
<gene>
    <name evidence="7" type="ORF">KTA_20870</name>
</gene>
<evidence type="ECO:0008006" key="8">
    <source>
        <dbReference type="Google" id="ProtNLM"/>
    </source>
</evidence>
<dbReference type="GO" id="GO:0016020">
    <property type="term" value="C:membrane"/>
    <property type="evidence" value="ECO:0007669"/>
    <property type="project" value="UniProtKB-SubCell"/>
</dbReference>